<protein>
    <submittedName>
        <fullName evidence="2">Uncharacterized protein</fullName>
    </submittedName>
</protein>
<feature type="region of interest" description="Disordered" evidence="1">
    <location>
        <begin position="43"/>
        <end position="68"/>
    </location>
</feature>
<accession>A0A2J5HEZ7</accession>
<feature type="compositionally biased region" description="Basic residues" evidence="1">
    <location>
        <begin position="51"/>
        <end position="60"/>
    </location>
</feature>
<proteinExistence type="predicted"/>
<name>A0A2J5HEZ7_9EURO</name>
<dbReference type="Proteomes" id="UP000235023">
    <property type="component" value="Unassembled WGS sequence"/>
</dbReference>
<sequence length="87" mass="9979">MIVIIHDLIRLFFFNGYSVSSPCPTLYCRSIVASINRSIGQTRWETERGRTRPRRAHTTGRKYGEKGGGKLRVNKIESLFMESQSSK</sequence>
<keyword evidence="3" id="KW-1185">Reference proteome</keyword>
<dbReference type="EMBL" id="KZ559648">
    <property type="protein sequence ID" value="PLN75458.1"/>
    <property type="molecule type" value="Genomic_DNA"/>
</dbReference>
<dbReference type="AlphaFoldDB" id="A0A2J5HEZ7"/>
<evidence type="ECO:0000313" key="2">
    <source>
        <dbReference type="EMBL" id="PLN75458.1"/>
    </source>
</evidence>
<organism evidence="2 3">
    <name type="scientific">Aspergillus taichungensis</name>
    <dbReference type="NCBI Taxonomy" id="482145"/>
    <lineage>
        <taxon>Eukaryota</taxon>
        <taxon>Fungi</taxon>
        <taxon>Dikarya</taxon>
        <taxon>Ascomycota</taxon>
        <taxon>Pezizomycotina</taxon>
        <taxon>Eurotiomycetes</taxon>
        <taxon>Eurotiomycetidae</taxon>
        <taxon>Eurotiales</taxon>
        <taxon>Aspergillaceae</taxon>
        <taxon>Aspergillus</taxon>
        <taxon>Aspergillus subgen. Circumdati</taxon>
    </lineage>
</organism>
<evidence type="ECO:0000313" key="3">
    <source>
        <dbReference type="Proteomes" id="UP000235023"/>
    </source>
</evidence>
<gene>
    <name evidence="2" type="ORF">BDW42DRAFT_37984</name>
</gene>
<evidence type="ECO:0000256" key="1">
    <source>
        <dbReference type="SAM" id="MobiDB-lite"/>
    </source>
</evidence>
<reference evidence="3" key="1">
    <citation type="submission" date="2017-12" db="EMBL/GenBank/DDBJ databases">
        <authorList>
            <consortium name="DOE Joint Genome Institute"/>
            <person name="Mondo S.J."/>
            <person name="Kjaerbolling I."/>
            <person name="Vesth T.C."/>
            <person name="Frisvad J.C."/>
            <person name="Nybo J.L."/>
            <person name="Theobald S."/>
            <person name="Kuo A."/>
            <person name="Bowyer P."/>
            <person name="Matsuda Y."/>
            <person name="Lyhne E.K."/>
            <person name="Kogle M.E."/>
            <person name="Clum A."/>
            <person name="Lipzen A."/>
            <person name="Salamov A."/>
            <person name="Ngan C.Y."/>
            <person name="Daum C."/>
            <person name="Chiniquy J."/>
            <person name="Barry K."/>
            <person name="LaButti K."/>
            <person name="Haridas S."/>
            <person name="Simmons B.A."/>
            <person name="Magnuson J.K."/>
            <person name="Mortensen U.H."/>
            <person name="Larsen T.O."/>
            <person name="Grigoriev I.V."/>
            <person name="Baker S.E."/>
            <person name="Andersen M.R."/>
            <person name="Nordberg H.P."/>
            <person name="Cantor M.N."/>
            <person name="Hua S.X."/>
        </authorList>
    </citation>
    <scope>NUCLEOTIDE SEQUENCE [LARGE SCALE GENOMIC DNA]</scope>
    <source>
        <strain evidence="3">IBT 19404</strain>
    </source>
</reference>